<reference evidence="6 7" key="1">
    <citation type="submission" date="2015-11" db="EMBL/GenBank/DDBJ databases">
        <title>Draft Genome Sequence of the Strain BR 10303 (Bradyrhizobium sp.) isolated from nodules of Centrolobium paraense.</title>
        <authorList>
            <person name="Zelli J.E."/>
            <person name="Simoes-Araujo J.L."/>
            <person name="Barauna A.C."/>
            <person name="Silva K."/>
        </authorList>
    </citation>
    <scope>NUCLEOTIDE SEQUENCE [LARGE SCALE GENOMIC DNA]</scope>
    <source>
        <strain evidence="6 7">BR 10303</strain>
    </source>
</reference>
<gene>
    <name evidence="6" type="ORF">AS156_20580</name>
</gene>
<dbReference type="InterPro" id="IPR011701">
    <property type="entry name" value="MFS"/>
</dbReference>
<name>A0A109JDC2_9BRAD</name>
<accession>A0A109JDC2</accession>
<feature type="transmembrane region" description="Helical" evidence="4">
    <location>
        <begin position="346"/>
        <end position="365"/>
    </location>
</feature>
<keyword evidence="3 4" id="KW-0472">Membrane</keyword>
<organism evidence="6 7">
    <name type="scientific">Bradyrhizobium macuxiense</name>
    <dbReference type="NCBI Taxonomy" id="1755647"/>
    <lineage>
        <taxon>Bacteria</taxon>
        <taxon>Pseudomonadati</taxon>
        <taxon>Pseudomonadota</taxon>
        <taxon>Alphaproteobacteria</taxon>
        <taxon>Hyphomicrobiales</taxon>
        <taxon>Nitrobacteraceae</taxon>
        <taxon>Bradyrhizobium</taxon>
    </lineage>
</organism>
<feature type="transmembrane region" description="Helical" evidence="4">
    <location>
        <begin position="285"/>
        <end position="304"/>
    </location>
</feature>
<evidence type="ECO:0000313" key="6">
    <source>
        <dbReference type="EMBL" id="KWV46833.1"/>
    </source>
</evidence>
<feature type="transmembrane region" description="Helical" evidence="4">
    <location>
        <begin position="258"/>
        <end position="278"/>
    </location>
</feature>
<dbReference type="InterPro" id="IPR020846">
    <property type="entry name" value="MFS_dom"/>
</dbReference>
<dbReference type="CDD" id="cd17355">
    <property type="entry name" value="MFS_YcxA_like"/>
    <property type="match status" value="1"/>
</dbReference>
<feature type="transmembrane region" description="Helical" evidence="4">
    <location>
        <begin position="169"/>
        <end position="188"/>
    </location>
</feature>
<feature type="transmembrane region" description="Helical" evidence="4">
    <location>
        <begin position="138"/>
        <end position="157"/>
    </location>
</feature>
<dbReference type="PANTHER" id="PTHR11360:SF284">
    <property type="entry name" value="EG:103B4.3 PROTEIN-RELATED"/>
    <property type="match status" value="1"/>
</dbReference>
<feature type="transmembrane region" description="Helical" evidence="4">
    <location>
        <begin position="220"/>
        <end position="238"/>
    </location>
</feature>
<sequence>MSLLKVLRPSLPILIGTSIMLTLSMGLRQSLGIFMQPLTHDIHISVSDFTLALAVQNLAWGFLQPMAGAMTVRYGFRTITVTGAVLYIAGLALMATAHGLVAIMIGGGVLIGASLACTANAMAMSVSARAVPPTVRSTVLGIVSAAGSLGALVSAPIGQMLNEGFGWRVGLAGFVILSIAMIPAAWYAGRVDSVPLPKPVGDDIGNATAMTAAKTAFSNASFVVMTCAYMVCGMQLVFLTTHLPSYLAICGLDPMLSAQTLGMIGGFNVLGSLFFGWAGQRWNKLALLGAIYILRSLALAWYFMLPATPASTLLFGAIMGFLWMGVGPLTAGAVAEMFGLRWQAMIQGLAFMSHQIGSFLGAYGGGVIYDTFGSYTMAWRIGVALGLTGGIIQLTFALIRPSQPPLLKAA</sequence>
<evidence type="ECO:0000256" key="2">
    <source>
        <dbReference type="ARBA" id="ARBA00022989"/>
    </source>
</evidence>
<dbReference type="SUPFAM" id="SSF103473">
    <property type="entry name" value="MFS general substrate transporter"/>
    <property type="match status" value="1"/>
</dbReference>
<keyword evidence="1 4" id="KW-0812">Transmembrane</keyword>
<evidence type="ECO:0000259" key="5">
    <source>
        <dbReference type="PROSITE" id="PS50850"/>
    </source>
</evidence>
<dbReference type="InterPro" id="IPR036259">
    <property type="entry name" value="MFS_trans_sf"/>
</dbReference>
<dbReference type="PANTHER" id="PTHR11360">
    <property type="entry name" value="MONOCARBOXYLATE TRANSPORTER"/>
    <property type="match status" value="1"/>
</dbReference>
<feature type="transmembrane region" description="Helical" evidence="4">
    <location>
        <begin position="310"/>
        <end position="334"/>
    </location>
</feature>
<dbReference type="RefSeq" id="WP_066513886.1">
    <property type="nucleotide sequence ID" value="NZ_LNCU01000115.1"/>
</dbReference>
<feature type="transmembrane region" description="Helical" evidence="4">
    <location>
        <begin position="101"/>
        <end position="126"/>
    </location>
</feature>
<dbReference type="PROSITE" id="PS50850">
    <property type="entry name" value="MFS"/>
    <property type="match status" value="1"/>
</dbReference>
<evidence type="ECO:0000256" key="3">
    <source>
        <dbReference type="ARBA" id="ARBA00023136"/>
    </source>
</evidence>
<dbReference type="AlphaFoldDB" id="A0A109JDC2"/>
<keyword evidence="7" id="KW-1185">Reference proteome</keyword>
<evidence type="ECO:0000256" key="4">
    <source>
        <dbReference type="SAM" id="Phobius"/>
    </source>
</evidence>
<proteinExistence type="predicted"/>
<protein>
    <submittedName>
        <fullName evidence="6">MFS transporter</fullName>
    </submittedName>
</protein>
<evidence type="ECO:0000313" key="7">
    <source>
        <dbReference type="Proteomes" id="UP000057737"/>
    </source>
</evidence>
<feature type="transmembrane region" description="Helical" evidence="4">
    <location>
        <begin position="75"/>
        <end position="95"/>
    </location>
</feature>
<dbReference type="OrthoDB" id="146345at2"/>
<dbReference type="EMBL" id="LNCU01000115">
    <property type="protein sequence ID" value="KWV46833.1"/>
    <property type="molecule type" value="Genomic_DNA"/>
</dbReference>
<dbReference type="Gene3D" id="1.20.1250.20">
    <property type="entry name" value="MFS general substrate transporter like domains"/>
    <property type="match status" value="1"/>
</dbReference>
<feature type="transmembrane region" description="Helical" evidence="4">
    <location>
        <begin position="377"/>
        <end position="399"/>
    </location>
</feature>
<dbReference type="Pfam" id="PF07690">
    <property type="entry name" value="MFS_1"/>
    <property type="match status" value="1"/>
</dbReference>
<dbReference type="GO" id="GO:0022857">
    <property type="term" value="F:transmembrane transporter activity"/>
    <property type="evidence" value="ECO:0007669"/>
    <property type="project" value="InterPro"/>
</dbReference>
<evidence type="ECO:0000256" key="1">
    <source>
        <dbReference type="ARBA" id="ARBA00022692"/>
    </source>
</evidence>
<keyword evidence="2 4" id="KW-1133">Transmembrane helix</keyword>
<dbReference type="InterPro" id="IPR050327">
    <property type="entry name" value="Proton-linked_MCT"/>
</dbReference>
<dbReference type="Proteomes" id="UP000057737">
    <property type="component" value="Unassembled WGS sequence"/>
</dbReference>
<comment type="caution">
    <text evidence="6">The sequence shown here is derived from an EMBL/GenBank/DDBJ whole genome shotgun (WGS) entry which is preliminary data.</text>
</comment>
<feature type="domain" description="Major facilitator superfamily (MFS) profile" evidence="5">
    <location>
        <begin position="10"/>
        <end position="401"/>
    </location>
</feature>